<organism evidence="2 3">
    <name type="scientific">Apatococcus fuscideae</name>
    <dbReference type="NCBI Taxonomy" id="2026836"/>
    <lineage>
        <taxon>Eukaryota</taxon>
        <taxon>Viridiplantae</taxon>
        <taxon>Chlorophyta</taxon>
        <taxon>core chlorophytes</taxon>
        <taxon>Trebouxiophyceae</taxon>
        <taxon>Chlorellales</taxon>
        <taxon>Chlorellaceae</taxon>
        <taxon>Apatococcus</taxon>
    </lineage>
</organism>
<proteinExistence type="predicted"/>
<evidence type="ECO:0000256" key="1">
    <source>
        <dbReference type="SAM" id="MobiDB-lite"/>
    </source>
</evidence>
<sequence length="130" mass="15048">MTGTWLGDTASFIAQLKWYCHPKPPSAIRHRTCQRMPLHAFWDAEESWTAEENERSQISTNSNTQRSGESGRRGGSEIHKTRVVTDSSSSGFLARRRAQGLQSRHHRQPKQHSSFKKSLLRQQRPKHWKV</sequence>
<keyword evidence="3" id="KW-1185">Reference proteome</keyword>
<reference evidence="2 3" key="1">
    <citation type="journal article" date="2024" name="Nat. Commun.">
        <title>Phylogenomics reveals the evolutionary origins of lichenization in chlorophyte algae.</title>
        <authorList>
            <person name="Puginier C."/>
            <person name="Libourel C."/>
            <person name="Otte J."/>
            <person name="Skaloud P."/>
            <person name="Haon M."/>
            <person name="Grisel S."/>
            <person name="Petersen M."/>
            <person name="Berrin J.G."/>
            <person name="Delaux P.M."/>
            <person name="Dal Grande F."/>
            <person name="Keller J."/>
        </authorList>
    </citation>
    <scope>NUCLEOTIDE SEQUENCE [LARGE SCALE GENOMIC DNA]</scope>
    <source>
        <strain evidence="2 3">SAG 2523</strain>
    </source>
</reference>
<dbReference type="Proteomes" id="UP001485043">
    <property type="component" value="Unassembled WGS sequence"/>
</dbReference>
<feature type="compositionally biased region" description="Basic and acidic residues" evidence="1">
    <location>
        <begin position="69"/>
        <end position="80"/>
    </location>
</feature>
<protein>
    <submittedName>
        <fullName evidence="2">Uncharacterized protein</fullName>
    </submittedName>
</protein>
<name>A0AAW1SPI4_9CHLO</name>
<accession>A0AAW1SPI4</accession>
<evidence type="ECO:0000313" key="2">
    <source>
        <dbReference type="EMBL" id="KAK9849496.1"/>
    </source>
</evidence>
<feature type="region of interest" description="Disordered" evidence="1">
    <location>
        <begin position="51"/>
        <end position="130"/>
    </location>
</feature>
<gene>
    <name evidence="2" type="ORF">WJX84_001007</name>
</gene>
<evidence type="ECO:0000313" key="3">
    <source>
        <dbReference type="Proteomes" id="UP001485043"/>
    </source>
</evidence>
<feature type="compositionally biased region" description="Basic residues" evidence="1">
    <location>
        <begin position="94"/>
        <end position="130"/>
    </location>
</feature>
<dbReference type="AlphaFoldDB" id="A0AAW1SPI4"/>
<feature type="compositionally biased region" description="Polar residues" evidence="1">
    <location>
        <begin position="56"/>
        <end position="65"/>
    </location>
</feature>
<dbReference type="EMBL" id="JALJOV010001340">
    <property type="protein sequence ID" value="KAK9849496.1"/>
    <property type="molecule type" value="Genomic_DNA"/>
</dbReference>
<comment type="caution">
    <text evidence="2">The sequence shown here is derived from an EMBL/GenBank/DDBJ whole genome shotgun (WGS) entry which is preliminary data.</text>
</comment>